<accession>A0A654LYT5</accession>
<protein>
    <submittedName>
        <fullName evidence="1">Uncharacterized protein</fullName>
    </submittedName>
</protein>
<organism evidence="1 2">
    <name type="scientific">Candidatus Nitrosocosmicus oleophilus</name>
    <dbReference type="NCBI Taxonomy" id="1353260"/>
    <lineage>
        <taxon>Archaea</taxon>
        <taxon>Nitrososphaerota</taxon>
        <taxon>Nitrososphaeria</taxon>
        <taxon>Nitrososphaerales</taxon>
        <taxon>Nitrososphaeraceae</taxon>
        <taxon>Candidatus Nitrosocosmicus</taxon>
    </lineage>
</organism>
<dbReference type="EMBL" id="CP012850">
    <property type="protein sequence ID" value="ALI35920.1"/>
    <property type="molecule type" value="Genomic_DNA"/>
</dbReference>
<dbReference type="Proteomes" id="UP000058925">
    <property type="component" value="Chromosome"/>
</dbReference>
<proteinExistence type="predicted"/>
<dbReference type="KEGG" id="taa:NMY3_01717"/>
<dbReference type="AlphaFoldDB" id="A0A654LYT5"/>
<keyword evidence="2" id="KW-1185">Reference proteome</keyword>
<evidence type="ECO:0000313" key="2">
    <source>
        <dbReference type="Proteomes" id="UP000058925"/>
    </source>
</evidence>
<name>A0A654LYT5_9ARCH</name>
<evidence type="ECO:0000313" key="1">
    <source>
        <dbReference type="EMBL" id="ALI35920.1"/>
    </source>
</evidence>
<sequence>MEEGIKKLQQYVNIGFTEIVFTNSSPDRKKFVDILTKIYDVINNP</sequence>
<reference evidence="2" key="1">
    <citation type="submission" date="2015-10" db="EMBL/GenBank/DDBJ databases">
        <title>Niche specialization of a soil ammonia-oxidizing archaeon, Candidatus Nitrosocosmicus oleophilus.</title>
        <authorList>
            <person name="Jung M.-Y."/>
            <person name="Rhee S.-K."/>
        </authorList>
    </citation>
    <scope>NUCLEOTIDE SEQUENCE [LARGE SCALE GENOMIC DNA]</scope>
    <source>
        <strain evidence="2">MY3</strain>
    </source>
</reference>
<gene>
    <name evidence="1" type="ORF">NMY3_01717</name>
</gene>